<proteinExistence type="inferred from homology"/>
<feature type="transmembrane region" description="Helical" evidence="8">
    <location>
        <begin position="42"/>
        <end position="62"/>
    </location>
</feature>
<evidence type="ECO:0000256" key="3">
    <source>
        <dbReference type="ARBA" id="ARBA00022448"/>
    </source>
</evidence>
<keyword evidence="6 8" id="KW-1133">Transmembrane helix</keyword>
<keyword evidence="5 8" id="KW-0812">Transmembrane</keyword>
<evidence type="ECO:0000313" key="10">
    <source>
        <dbReference type="Proteomes" id="UP001595528"/>
    </source>
</evidence>
<feature type="transmembrane region" description="Helical" evidence="8">
    <location>
        <begin position="7"/>
        <end position="36"/>
    </location>
</feature>
<dbReference type="Proteomes" id="UP001595528">
    <property type="component" value="Unassembled WGS sequence"/>
</dbReference>
<keyword evidence="4 8" id="KW-1003">Cell membrane</keyword>
<feature type="transmembrane region" description="Helical" evidence="8">
    <location>
        <begin position="138"/>
        <end position="167"/>
    </location>
</feature>
<evidence type="ECO:0000256" key="6">
    <source>
        <dbReference type="ARBA" id="ARBA00022989"/>
    </source>
</evidence>
<accession>A0ABV7L3C7</accession>
<feature type="transmembrane region" description="Helical" evidence="8">
    <location>
        <begin position="187"/>
        <end position="220"/>
    </location>
</feature>
<comment type="caution">
    <text evidence="9">The sequence shown here is derived from an EMBL/GenBank/DDBJ whole genome shotgun (WGS) entry which is preliminary data.</text>
</comment>
<feature type="transmembrane region" description="Helical" evidence="8">
    <location>
        <begin position="99"/>
        <end position="117"/>
    </location>
</feature>
<dbReference type="EMBL" id="JBHRTR010000028">
    <property type="protein sequence ID" value="MFC3228868.1"/>
    <property type="molecule type" value="Genomic_DNA"/>
</dbReference>
<evidence type="ECO:0000256" key="5">
    <source>
        <dbReference type="ARBA" id="ARBA00022692"/>
    </source>
</evidence>
<keyword evidence="10" id="KW-1185">Reference proteome</keyword>
<evidence type="ECO:0000256" key="8">
    <source>
        <dbReference type="RuleBase" id="RU363041"/>
    </source>
</evidence>
<feature type="transmembrane region" description="Helical" evidence="8">
    <location>
        <begin position="232"/>
        <end position="251"/>
    </location>
</feature>
<dbReference type="InterPro" id="IPR052017">
    <property type="entry name" value="TSUP"/>
</dbReference>
<keyword evidence="3" id="KW-0813">Transport</keyword>
<dbReference type="InterPro" id="IPR002781">
    <property type="entry name" value="TM_pro_TauE-like"/>
</dbReference>
<keyword evidence="7 8" id="KW-0472">Membrane</keyword>
<evidence type="ECO:0000256" key="7">
    <source>
        <dbReference type="ARBA" id="ARBA00023136"/>
    </source>
</evidence>
<evidence type="ECO:0000313" key="9">
    <source>
        <dbReference type="EMBL" id="MFC3228868.1"/>
    </source>
</evidence>
<protein>
    <recommendedName>
        <fullName evidence="8">Probable membrane transporter protein</fullName>
    </recommendedName>
</protein>
<dbReference type="RefSeq" id="WP_379902384.1">
    <property type="nucleotide sequence ID" value="NZ_JBHRTR010000028.1"/>
</dbReference>
<reference evidence="10" key="1">
    <citation type="journal article" date="2019" name="Int. J. Syst. Evol. Microbiol.">
        <title>The Global Catalogue of Microorganisms (GCM) 10K type strain sequencing project: providing services to taxonomists for standard genome sequencing and annotation.</title>
        <authorList>
            <consortium name="The Broad Institute Genomics Platform"/>
            <consortium name="The Broad Institute Genome Sequencing Center for Infectious Disease"/>
            <person name="Wu L."/>
            <person name="Ma J."/>
        </authorList>
    </citation>
    <scope>NUCLEOTIDE SEQUENCE [LARGE SCALE GENOMIC DNA]</scope>
    <source>
        <strain evidence="10">KCTC 42964</strain>
    </source>
</reference>
<dbReference type="Pfam" id="PF01925">
    <property type="entry name" value="TauE"/>
    <property type="match status" value="1"/>
</dbReference>
<evidence type="ECO:0000256" key="2">
    <source>
        <dbReference type="ARBA" id="ARBA00009142"/>
    </source>
</evidence>
<evidence type="ECO:0000256" key="4">
    <source>
        <dbReference type="ARBA" id="ARBA00022475"/>
    </source>
</evidence>
<gene>
    <name evidence="9" type="ORF">ACFOGJ_16605</name>
</gene>
<comment type="similarity">
    <text evidence="2 8">Belongs to the 4-toluene sulfonate uptake permease (TSUP) (TC 2.A.102) family.</text>
</comment>
<comment type="subcellular location">
    <subcellularLocation>
        <location evidence="1 8">Cell membrane</location>
        <topology evidence="1 8">Multi-pass membrane protein</topology>
    </subcellularLocation>
</comment>
<feature type="transmembrane region" description="Helical" evidence="8">
    <location>
        <begin position="74"/>
        <end position="93"/>
    </location>
</feature>
<dbReference type="PANTHER" id="PTHR30269">
    <property type="entry name" value="TRANSMEMBRANE PROTEIN YFCA"/>
    <property type="match status" value="1"/>
</dbReference>
<sequence length="252" mass="25238">MNFEAVALLGLAGFAAGILNAIAGGGTIFTFSALLALGMPPVAANATSAAAVVLGSVASALAYRREIVAAFRRLLPLVAVSLVCGALGAWLVLLSGDGLFGTLVPWLLLLATAMFAFSRGIARLGARLAGPATGPRPVWPAVLLQGAVAVYGGYFGAGMGVMMLATLALTENAGFHAVNAAKNLLSIVLQAMAVAVFLAAGAVDPAASLVIAVAGIAGGWSGVHLARMLPLPVVRAFVIVSGLALSAWYFLA</sequence>
<dbReference type="PANTHER" id="PTHR30269:SF0">
    <property type="entry name" value="MEMBRANE TRANSPORTER PROTEIN YFCA-RELATED"/>
    <property type="match status" value="1"/>
</dbReference>
<name>A0ABV7L3C7_9PROT</name>
<evidence type="ECO:0000256" key="1">
    <source>
        <dbReference type="ARBA" id="ARBA00004651"/>
    </source>
</evidence>
<organism evidence="9 10">
    <name type="scientific">Marinibaculum pumilum</name>
    <dbReference type="NCBI Taxonomy" id="1766165"/>
    <lineage>
        <taxon>Bacteria</taxon>
        <taxon>Pseudomonadati</taxon>
        <taxon>Pseudomonadota</taxon>
        <taxon>Alphaproteobacteria</taxon>
        <taxon>Rhodospirillales</taxon>
        <taxon>Rhodospirillaceae</taxon>
        <taxon>Marinibaculum</taxon>
    </lineage>
</organism>